<evidence type="ECO:0000256" key="1">
    <source>
        <dbReference type="ARBA" id="ARBA00002724"/>
    </source>
</evidence>
<feature type="binding site" evidence="13">
    <location>
        <position position="340"/>
    </location>
    <ligand>
        <name>S-adenosyl-L-methionine</name>
        <dbReference type="ChEBI" id="CHEBI:59789"/>
    </ligand>
</feature>
<dbReference type="SUPFAM" id="SSF53335">
    <property type="entry name" value="S-adenosyl-L-methionine-dependent methyltransferases"/>
    <property type="match status" value="1"/>
</dbReference>
<evidence type="ECO:0000256" key="7">
    <source>
        <dbReference type="ARBA" id="ARBA00022679"/>
    </source>
</evidence>
<dbReference type="Gene3D" id="1.10.940.10">
    <property type="entry name" value="NusB-like"/>
    <property type="match status" value="1"/>
</dbReference>
<keyword evidence="5" id="KW-0698">rRNA processing</keyword>
<keyword evidence="9 13" id="KW-0694">RNA-binding</keyword>
<dbReference type="eggNOG" id="COG0781">
    <property type="taxonomic scope" value="Bacteria"/>
</dbReference>
<dbReference type="PROSITE" id="PS51686">
    <property type="entry name" value="SAM_MT_RSMB_NOP"/>
    <property type="match status" value="1"/>
</dbReference>
<dbReference type="NCBIfam" id="NF011494">
    <property type="entry name" value="PRK14902.1"/>
    <property type="match status" value="1"/>
</dbReference>
<evidence type="ECO:0000256" key="3">
    <source>
        <dbReference type="ARBA" id="ARBA00012140"/>
    </source>
</evidence>
<dbReference type="SUPFAM" id="SSF48013">
    <property type="entry name" value="NusB-like"/>
    <property type="match status" value="1"/>
</dbReference>
<evidence type="ECO:0000259" key="14">
    <source>
        <dbReference type="PROSITE" id="PS51686"/>
    </source>
</evidence>
<evidence type="ECO:0000256" key="13">
    <source>
        <dbReference type="PROSITE-ProRule" id="PRU01023"/>
    </source>
</evidence>
<dbReference type="GO" id="GO:0005737">
    <property type="term" value="C:cytoplasm"/>
    <property type="evidence" value="ECO:0007669"/>
    <property type="project" value="UniProtKB-SubCell"/>
</dbReference>
<dbReference type="EC" id="2.1.1.176" evidence="3"/>
<dbReference type="InterPro" id="IPR054728">
    <property type="entry name" value="RsmB-like_ferredoxin"/>
</dbReference>
<dbReference type="InterPro" id="IPR001678">
    <property type="entry name" value="MeTrfase_RsmB-F_NOP2_dom"/>
</dbReference>
<dbReference type="InParanoid" id="B2A2K5"/>
<dbReference type="Gene3D" id="3.40.50.150">
    <property type="entry name" value="Vaccinia Virus protein VP39"/>
    <property type="match status" value="1"/>
</dbReference>
<evidence type="ECO:0000256" key="9">
    <source>
        <dbReference type="ARBA" id="ARBA00022884"/>
    </source>
</evidence>
<evidence type="ECO:0000256" key="8">
    <source>
        <dbReference type="ARBA" id="ARBA00022691"/>
    </source>
</evidence>
<comment type="catalytic activity">
    <reaction evidence="12">
        <text>cytidine(967) in 16S rRNA + S-adenosyl-L-methionine = 5-methylcytidine(967) in 16S rRNA + S-adenosyl-L-homocysteine + H(+)</text>
        <dbReference type="Rhea" id="RHEA:42748"/>
        <dbReference type="Rhea" id="RHEA-COMP:10219"/>
        <dbReference type="Rhea" id="RHEA-COMP:10220"/>
        <dbReference type="ChEBI" id="CHEBI:15378"/>
        <dbReference type="ChEBI" id="CHEBI:57856"/>
        <dbReference type="ChEBI" id="CHEBI:59789"/>
        <dbReference type="ChEBI" id="CHEBI:74483"/>
        <dbReference type="ChEBI" id="CHEBI:82748"/>
        <dbReference type="EC" id="2.1.1.176"/>
    </reaction>
</comment>
<dbReference type="InterPro" id="IPR029063">
    <property type="entry name" value="SAM-dependent_MTases_sf"/>
</dbReference>
<dbReference type="FunCoup" id="B2A2K5">
    <property type="interactions" value="389"/>
</dbReference>
<evidence type="ECO:0000256" key="10">
    <source>
        <dbReference type="ARBA" id="ARBA00030399"/>
    </source>
</evidence>
<dbReference type="Gene3D" id="3.30.70.1170">
    <property type="entry name" value="Sun protein, domain 3"/>
    <property type="match status" value="1"/>
</dbReference>
<dbReference type="FunFam" id="3.40.50.150:FF:000022">
    <property type="entry name" value="Ribosomal RNA small subunit methyltransferase B"/>
    <property type="match status" value="1"/>
</dbReference>
<dbReference type="PANTHER" id="PTHR22807:SF53">
    <property type="entry name" value="RIBOSOMAL RNA SMALL SUBUNIT METHYLTRANSFERASE B-RELATED"/>
    <property type="match status" value="1"/>
</dbReference>
<feature type="binding site" evidence="13">
    <location>
        <position position="314"/>
    </location>
    <ligand>
        <name>S-adenosyl-L-methionine</name>
        <dbReference type="ChEBI" id="CHEBI:59789"/>
    </ligand>
</feature>
<feature type="active site" description="Nucleophile" evidence="13">
    <location>
        <position position="393"/>
    </location>
</feature>
<dbReference type="STRING" id="457570.Nther_1337"/>
<evidence type="ECO:0000256" key="12">
    <source>
        <dbReference type="ARBA" id="ARBA00047283"/>
    </source>
</evidence>
<dbReference type="PANTHER" id="PTHR22807">
    <property type="entry name" value="NOP2 YEAST -RELATED NOL1/NOP2/FMU SUN DOMAIN-CONTAINING"/>
    <property type="match status" value="1"/>
</dbReference>
<dbReference type="Proteomes" id="UP000001683">
    <property type="component" value="Chromosome"/>
</dbReference>
<dbReference type="PRINTS" id="PR02008">
    <property type="entry name" value="RCMTFAMILY"/>
</dbReference>
<gene>
    <name evidence="15" type="ordered locus">Nther_1337</name>
</gene>
<evidence type="ECO:0000256" key="2">
    <source>
        <dbReference type="ARBA" id="ARBA00004496"/>
    </source>
</evidence>
<dbReference type="Pfam" id="PF01189">
    <property type="entry name" value="Methyltr_RsmB-F"/>
    <property type="match status" value="1"/>
</dbReference>
<dbReference type="eggNOG" id="COG0144">
    <property type="taxonomic scope" value="Bacteria"/>
</dbReference>
<keyword evidence="7 13" id="KW-0808">Transferase</keyword>
<dbReference type="Pfam" id="PF22458">
    <property type="entry name" value="RsmF-B_ferredox"/>
    <property type="match status" value="1"/>
</dbReference>
<evidence type="ECO:0000256" key="11">
    <source>
        <dbReference type="ARBA" id="ARBA00031088"/>
    </source>
</evidence>
<accession>B2A2K5</accession>
<dbReference type="Pfam" id="PF01029">
    <property type="entry name" value="NusB"/>
    <property type="match status" value="1"/>
</dbReference>
<keyword evidence="8 13" id="KW-0949">S-adenosyl-L-methionine</keyword>
<dbReference type="EMBL" id="CP001034">
    <property type="protein sequence ID" value="ACB84920.1"/>
    <property type="molecule type" value="Genomic_DNA"/>
</dbReference>
<evidence type="ECO:0000256" key="4">
    <source>
        <dbReference type="ARBA" id="ARBA00022490"/>
    </source>
</evidence>
<dbReference type="InterPro" id="IPR049560">
    <property type="entry name" value="MeTrfase_RsmB-F_NOP2_cat"/>
</dbReference>
<dbReference type="OrthoDB" id="9810297at2"/>
<reference evidence="15 16" key="1">
    <citation type="submission" date="2008-04" db="EMBL/GenBank/DDBJ databases">
        <title>Complete sequence of chromosome of Natranaerobius thermophilus JW/NM-WN-LF.</title>
        <authorList>
            <consortium name="US DOE Joint Genome Institute"/>
            <person name="Copeland A."/>
            <person name="Lucas S."/>
            <person name="Lapidus A."/>
            <person name="Glavina del Rio T."/>
            <person name="Dalin E."/>
            <person name="Tice H."/>
            <person name="Bruce D."/>
            <person name="Goodwin L."/>
            <person name="Pitluck S."/>
            <person name="Chertkov O."/>
            <person name="Brettin T."/>
            <person name="Detter J.C."/>
            <person name="Han C."/>
            <person name="Kuske C.R."/>
            <person name="Schmutz J."/>
            <person name="Larimer F."/>
            <person name="Land M."/>
            <person name="Hauser L."/>
            <person name="Kyrpides N."/>
            <person name="Lykidis A."/>
            <person name="Mesbah N.M."/>
            <person name="Wiegel J."/>
        </authorList>
    </citation>
    <scope>NUCLEOTIDE SEQUENCE [LARGE SCALE GENOMIC DNA]</scope>
    <source>
        <strain evidence="16">ATCC BAA-1301 / DSM 18059 / JW/NM-WN-LF</strain>
    </source>
</reference>
<reference evidence="15 16" key="2">
    <citation type="journal article" date="2011" name="J. Bacteriol.">
        <title>Complete genome sequence of the anaerobic, halophilic alkalithermophile Natranaerobius thermophilus JW/NM-WN-LF.</title>
        <authorList>
            <person name="Zhao B."/>
            <person name="Mesbah N.M."/>
            <person name="Dalin E."/>
            <person name="Goodwin L."/>
            <person name="Nolan M."/>
            <person name="Pitluck S."/>
            <person name="Chertkov O."/>
            <person name="Brettin T.S."/>
            <person name="Han J."/>
            <person name="Larimer F.W."/>
            <person name="Land M.L."/>
            <person name="Hauser L."/>
            <person name="Kyrpides N."/>
            <person name="Wiegel J."/>
        </authorList>
    </citation>
    <scope>NUCLEOTIDE SEQUENCE [LARGE SCALE GENOMIC DNA]</scope>
    <source>
        <strain evidence="16">ATCC BAA-1301 / DSM 18059 / JW/NM-WN-LF</strain>
    </source>
</reference>
<dbReference type="GO" id="GO:0008649">
    <property type="term" value="F:rRNA methyltransferase activity"/>
    <property type="evidence" value="ECO:0007669"/>
    <property type="project" value="InterPro"/>
</dbReference>
<sequence>MKIKSSRELAFVAYTRIIQDQAYSNLVLNQLLGKTDLLAQDKALASRITYGTLQWQGLIDYYLKTLSHRPLSKLSNKALFLLRMGAYQILFLDRVPPSASVNETVKVAHRRTHKGIANFVNGILRNLIRKKDQILLPSRDQDLLNYLSVKYSHPYWMVKLWYDKYGLDKTISIMDQNNSTPEEAIRVNKLLTSLENLKNELEMTGIQSRLSSKIDDALLVDNLGDLNNNTLFNCGYFQVQDINSMVVSHLCDPQQGDNIIDLCSAPGSKTTHLVQLIDGQGSILAVDIHEHRLKLVKEACRRLQVNNVNVKQADGTKLISRDQQENNKQLKGQFDLCLIDAPCSGLGTLRKRPELKWTISEQDLNSLSTLQGKLLKAGSQLVKPGGTLVYSTCTINPQENEDQINDFLKNHPDFVMESPRAILKEDTLQGGMILSNNSLQYFPELNLGDGFYGARMKKTQCE</sequence>
<dbReference type="RefSeq" id="WP_012447795.1">
    <property type="nucleotide sequence ID" value="NC_010718.1"/>
</dbReference>
<dbReference type="AlphaFoldDB" id="B2A2K5"/>
<dbReference type="GO" id="GO:0006355">
    <property type="term" value="P:regulation of DNA-templated transcription"/>
    <property type="evidence" value="ECO:0007669"/>
    <property type="project" value="InterPro"/>
</dbReference>
<evidence type="ECO:0000256" key="6">
    <source>
        <dbReference type="ARBA" id="ARBA00022603"/>
    </source>
</evidence>
<keyword evidence="6 13" id="KW-0489">Methyltransferase</keyword>
<proteinExistence type="inferred from homology"/>
<evidence type="ECO:0000313" key="15">
    <source>
        <dbReference type="EMBL" id="ACB84920.1"/>
    </source>
</evidence>
<feature type="binding site" evidence="13">
    <location>
        <begin position="263"/>
        <end position="269"/>
    </location>
    <ligand>
        <name>S-adenosyl-L-methionine</name>
        <dbReference type="ChEBI" id="CHEBI:59789"/>
    </ligand>
</feature>
<dbReference type="NCBIfam" id="TIGR00563">
    <property type="entry name" value="rsmB"/>
    <property type="match status" value="1"/>
</dbReference>
<dbReference type="HOGENOM" id="CLU_005316_0_1_9"/>
<feature type="domain" description="SAM-dependent MTase RsmB/NOP-type" evidence="14">
    <location>
        <begin position="173"/>
        <end position="459"/>
    </location>
</feature>
<dbReference type="InterPro" id="IPR023267">
    <property type="entry name" value="RCMT"/>
</dbReference>
<comment type="subcellular location">
    <subcellularLocation>
        <location evidence="2">Cytoplasm</location>
    </subcellularLocation>
</comment>
<dbReference type="KEGG" id="nth:Nther_1337"/>
<organism evidence="15 16">
    <name type="scientific">Natranaerobius thermophilus (strain ATCC BAA-1301 / DSM 18059 / JW/NM-WN-LF)</name>
    <dbReference type="NCBI Taxonomy" id="457570"/>
    <lineage>
        <taxon>Bacteria</taxon>
        <taxon>Bacillati</taxon>
        <taxon>Bacillota</taxon>
        <taxon>Clostridia</taxon>
        <taxon>Natranaerobiales</taxon>
        <taxon>Natranaerobiaceae</taxon>
        <taxon>Natranaerobius</taxon>
    </lineage>
</organism>
<comment type="similarity">
    <text evidence="13">Belongs to the class I-like SAM-binding methyltransferase superfamily. RsmB/NOP family.</text>
</comment>
<dbReference type="InterPro" id="IPR035926">
    <property type="entry name" value="NusB-like_sf"/>
</dbReference>
<protein>
    <recommendedName>
        <fullName evidence="3">16S rRNA (cytosine(967)-C(5))-methyltransferase</fullName>
        <ecNumber evidence="3">2.1.1.176</ecNumber>
    </recommendedName>
    <alternativeName>
        <fullName evidence="10">16S rRNA m5C967 methyltransferase</fullName>
    </alternativeName>
    <alternativeName>
        <fullName evidence="11">rRNA (cytosine-C(5)-)-methyltransferase RsmB</fullName>
    </alternativeName>
</protein>
<dbReference type="GO" id="GO:0003723">
    <property type="term" value="F:RNA binding"/>
    <property type="evidence" value="ECO:0007669"/>
    <property type="project" value="UniProtKB-UniRule"/>
</dbReference>
<evidence type="ECO:0000256" key="5">
    <source>
        <dbReference type="ARBA" id="ARBA00022552"/>
    </source>
</evidence>
<comment type="function">
    <text evidence="1">Specifically methylates the cytosine at position 967 (m5C967) of 16S rRNA.</text>
</comment>
<dbReference type="InterPro" id="IPR006027">
    <property type="entry name" value="NusB_RsmB_TIM44"/>
</dbReference>
<dbReference type="CDD" id="cd02440">
    <property type="entry name" value="AdoMet_MTases"/>
    <property type="match status" value="1"/>
</dbReference>
<dbReference type="InterPro" id="IPR004573">
    <property type="entry name" value="rRNA_ssu_MeTfrase_B"/>
</dbReference>
<keyword evidence="4" id="KW-0963">Cytoplasm</keyword>
<name>B2A2K5_NATTJ</name>
<keyword evidence="16" id="KW-1185">Reference proteome</keyword>
<feature type="binding site" evidence="13">
    <location>
        <position position="287"/>
    </location>
    <ligand>
        <name>S-adenosyl-L-methionine</name>
        <dbReference type="ChEBI" id="CHEBI:59789"/>
    </ligand>
</feature>
<evidence type="ECO:0000313" key="16">
    <source>
        <dbReference type="Proteomes" id="UP000001683"/>
    </source>
</evidence>